<comment type="catalytic activity">
    <reaction evidence="8 9">
        <text>tRNA(Arg) + L-arginine + ATP = L-arginyl-tRNA(Arg) + AMP + diphosphate</text>
        <dbReference type="Rhea" id="RHEA:20301"/>
        <dbReference type="Rhea" id="RHEA-COMP:9658"/>
        <dbReference type="Rhea" id="RHEA-COMP:9673"/>
        <dbReference type="ChEBI" id="CHEBI:30616"/>
        <dbReference type="ChEBI" id="CHEBI:32682"/>
        <dbReference type="ChEBI" id="CHEBI:33019"/>
        <dbReference type="ChEBI" id="CHEBI:78442"/>
        <dbReference type="ChEBI" id="CHEBI:78513"/>
        <dbReference type="ChEBI" id="CHEBI:456215"/>
        <dbReference type="EC" id="6.1.1.19"/>
    </reaction>
</comment>
<comment type="subcellular location">
    <subcellularLocation>
        <location evidence="9">Cytoplasm</location>
    </subcellularLocation>
</comment>
<keyword evidence="14" id="KW-1185">Reference proteome</keyword>
<keyword evidence="4 9" id="KW-0547">Nucleotide-binding</keyword>
<evidence type="ECO:0000256" key="5">
    <source>
        <dbReference type="ARBA" id="ARBA00022840"/>
    </source>
</evidence>
<evidence type="ECO:0000256" key="3">
    <source>
        <dbReference type="ARBA" id="ARBA00022598"/>
    </source>
</evidence>
<dbReference type="InterPro" id="IPR009080">
    <property type="entry name" value="tRNAsynth_Ia_anticodon-bd"/>
</dbReference>
<dbReference type="FunFam" id="3.40.50.620:FF:000125">
    <property type="entry name" value="Arginine--tRNA ligase"/>
    <property type="match status" value="1"/>
</dbReference>
<dbReference type="SUPFAM" id="SSF52374">
    <property type="entry name" value="Nucleotidylyl transferase"/>
    <property type="match status" value="1"/>
</dbReference>
<keyword evidence="5 9" id="KW-0067">ATP-binding</keyword>
<gene>
    <name evidence="9" type="primary">argS</name>
    <name evidence="13" type="ORF">HQ35_00110</name>
</gene>
<proteinExistence type="inferred from homology"/>
<comment type="similarity">
    <text evidence="1 9 10">Belongs to the class-I aminoacyl-tRNA synthetase family.</text>
</comment>
<dbReference type="Gene3D" id="3.30.1360.70">
    <property type="entry name" value="Arginyl tRNA synthetase N-terminal domain"/>
    <property type="match status" value="1"/>
</dbReference>
<organism evidence="13 14">
    <name type="scientific">Porphyromonas cangingivalis</name>
    <dbReference type="NCBI Taxonomy" id="36874"/>
    <lineage>
        <taxon>Bacteria</taxon>
        <taxon>Pseudomonadati</taxon>
        <taxon>Bacteroidota</taxon>
        <taxon>Bacteroidia</taxon>
        <taxon>Bacteroidales</taxon>
        <taxon>Porphyromonadaceae</taxon>
        <taxon>Porphyromonas</taxon>
    </lineage>
</organism>
<dbReference type="InterPro" id="IPR036695">
    <property type="entry name" value="Arg-tRNA-synth_N_sf"/>
</dbReference>
<dbReference type="InterPro" id="IPR005148">
    <property type="entry name" value="Arg-tRNA-synth_N"/>
</dbReference>
<dbReference type="SMART" id="SM01016">
    <property type="entry name" value="Arg_tRNA_synt_N"/>
    <property type="match status" value="1"/>
</dbReference>
<evidence type="ECO:0000259" key="11">
    <source>
        <dbReference type="SMART" id="SM00836"/>
    </source>
</evidence>
<dbReference type="GO" id="GO:0006420">
    <property type="term" value="P:arginyl-tRNA aminoacylation"/>
    <property type="evidence" value="ECO:0007669"/>
    <property type="project" value="UniProtKB-UniRule"/>
</dbReference>
<dbReference type="AlphaFoldDB" id="A0A0A2EZY5"/>
<dbReference type="PANTHER" id="PTHR11956">
    <property type="entry name" value="ARGINYL-TRNA SYNTHETASE"/>
    <property type="match status" value="1"/>
</dbReference>
<feature type="domain" description="Arginyl tRNA synthetase N-terminal" evidence="12">
    <location>
        <begin position="8"/>
        <end position="91"/>
    </location>
</feature>
<evidence type="ECO:0000256" key="9">
    <source>
        <dbReference type="HAMAP-Rule" id="MF_00123"/>
    </source>
</evidence>
<dbReference type="HAMAP" id="MF_00123">
    <property type="entry name" value="Arg_tRNA_synth"/>
    <property type="match status" value="1"/>
</dbReference>
<reference evidence="13 14" key="1">
    <citation type="submission" date="2014-08" db="EMBL/GenBank/DDBJ databases">
        <title>Porphyromonas cangingivalis strain:COT-109_OH1386 Genome sequencing.</title>
        <authorList>
            <person name="Wallis C."/>
            <person name="Deusch O."/>
            <person name="O'Flynn C."/>
            <person name="Davis I."/>
            <person name="Jospin G."/>
            <person name="Darling A.E."/>
            <person name="Coil D.A."/>
            <person name="Alexiev A."/>
            <person name="Horsfall A."/>
            <person name="Kirkwood N."/>
            <person name="Harris S."/>
            <person name="Eisen J.A."/>
        </authorList>
    </citation>
    <scope>NUCLEOTIDE SEQUENCE [LARGE SCALE GENOMIC DNA]</scope>
    <source>
        <strain evidence="14">COT-109 OH1386</strain>
    </source>
</reference>
<dbReference type="Pfam" id="PF00750">
    <property type="entry name" value="tRNA-synt_1d"/>
    <property type="match status" value="1"/>
</dbReference>
<dbReference type="EMBL" id="JQJD01000001">
    <property type="protein sequence ID" value="KGN83215.1"/>
    <property type="molecule type" value="Genomic_DNA"/>
</dbReference>
<evidence type="ECO:0000313" key="13">
    <source>
        <dbReference type="EMBL" id="KGN83215.1"/>
    </source>
</evidence>
<dbReference type="InterPro" id="IPR001278">
    <property type="entry name" value="Arg-tRNA-ligase"/>
</dbReference>
<evidence type="ECO:0000256" key="2">
    <source>
        <dbReference type="ARBA" id="ARBA00022490"/>
    </source>
</evidence>
<dbReference type="InterPro" id="IPR014729">
    <property type="entry name" value="Rossmann-like_a/b/a_fold"/>
</dbReference>
<protein>
    <recommendedName>
        <fullName evidence="9">Arginine--tRNA ligase</fullName>
        <ecNumber evidence="9">6.1.1.19</ecNumber>
    </recommendedName>
    <alternativeName>
        <fullName evidence="9">Arginyl-tRNA synthetase</fullName>
        <shortName evidence="9">ArgRS</shortName>
    </alternativeName>
</protein>
<dbReference type="InterPro" id="IPR001412">
    <property type="entry name" value="aa-tRNA-synth_I_CS"/>
</dbReference>
<dbReference type="InterPro" id="IPR008909">
    <property type="entry name" value="DALR_anticod-bd"/>
</dbReference>
<dbReference type="OrthoDB" id="9805987at2"/>
<evidence type="ECO:0000256" key="6">
    <source>
        <dbReference type="ARBA" id="ARBA00022917"/>
    </source>
</evidence>
<feature type="short sequence motif" description="'HIGH' region" evidence="9">
    <location>
        <begin position="128"/>
        <end position="138"/>
    </location>
</feature>
<evidence type="ECO:0000259" key="12">
    <source>
        <dbReference type="SMART" id="SM01016"/>
    </source>
</evidence>
<dbReference type="FunFam" id="1.10.730.10:FF:000006">
    <property type="entry name" value="Arginyl-tRNA synthetase 2, mitochondrial"/>
    <property type="match status" value="1"/>
</dbReference>
<sequence length="603" mass="68156">MSQYNIEARLQSAIAKVLNDLYGIEVKPETVTIQTTKKEFEGHYTLVVFPYLKASKKSPEMTATEVGEALLAQTDLVDRFNVVKGFLNLVLAQHVFIDLLRSAATDESYGITPVSEDAPLCMVEYSSPNTNKPLHLGHVRNNFLGYSVAQILKANGKRVVKTNIVNDRGIHICKSMLAWKKWGDNATPQSTGIKGDHLVGNFYVLWNTKFAEETKPLIDGGMTKEEAETQSSIMAETRQMLKDWEEGKPEVIEMWKMMNEWVYEGFGQTYKRMGVDFDKIYYESDTYLVGKDEVLRGLREGLFVQDPDGSVWADLTGEGYDRKILLRSDGTSVYMTQDIGTAKMRYQDYTIDQMIYVVGNEQNYHFEVLSKLLDKLGFEFGKTLKHFSYGMVELPEGKLKSREGKVVDADNLMDDMAEQAYLISKNAGKGTDMSEAESREVARIVSLGALKYFLLKVDPKRSLLFNPEESIDFNGNTGPFIQYTYARIRSIERRAAADGTKGLLDLSLEVALPTLSDKELMLIRRINEFPSIVEAAGSELSPALIANYTYELVKEYNQFYHDHSILNEPDDVKKALRLTLSSATAKIIKRAMELLGIEVPERM</sequence>
<evidence type="ECO:0000256" key="10">
    <source>
        <dbReference type="RuleBase" id="RU363038"/>
    </source>
</evidence>
<dbReference type="InterPro" id="IPR035684">
    <property type="entry name" value="ArgRS_core"/>
</dbReference>
<keyword evidence="6 9" id="KW-0648">Protein biosynthesis</keyword>
<feature type="domain" description="DALR anticodon binding" evidence="11">
    <location>
        <begin position="481"/>
        <end position="603"/>
    </location>
</feature>
<dbReference type="PROSITE" id="PS00178">
    <property type="entry name" value="AA_TRNA_LIGASE_I"/>
    <property type="match status" value="1"/>
</dbReference>
<dbReference type="SMART" id="SM00836">
    <property type="entry name" value="DALR_1"/>
    <property type="match status" value="1"/>
</dbReference>
<dbReference type="EC" id="6.1.1.19" evidence="9"/>
<dbReference type="PANTHER" id="PTHR11956:SF5">
    <property type="entry name" value="ARGININE--TRNA LIGASE, CYTOPLASMIC"/>
    <property type="match status" value="1"/>
</dbReference>
<dbReference type="Pfam" id="PF03485">
    <property type="entry name" value="Arg_tRNA_synt_N"/>
    <property type="match status" value="1"/>
</dbReference>
<dbReference type="SUPFAM" id="SSF47323">
    <property type="entry name" value="Anticodon-binding domain of a subclass of class I aminoacyl-tRNA synthetases"/>
    <property type="match status" value="1"/>
</dbReference>
<evidence type="ECO:0000313" key="14">
    <source>
        <dbReference type="Proteomes" id="UP000030125"/>
    </source>
</evidence>
<dbReference type="Proteomes" id="UP000030125">
    <property type="component" value="Unassembled WGS sequence"/>
</dbReference>
<dbReference type="Gene3D" id="3.40.50.620">
    <property type="entry name" value="HUPs"/>
    <property type="match status" value="1"/>
</dbReference>
<dbReference type="RefSeq" id="WP_036849778.1">
    <property type="nucleotide sequence ID" value="NZ_JQJD01000001.1"/>
</dbReference>
<dbReference type="GO" id="GO:0005524">
    <property type="term" value="F:ATP binding"/>
    <property type="evidence" value="ECO:0007669"/>
    <property type="project" value="UniProtKB-UniRule"/>
</dbReference>
<evidence type="ECO:0000256" key="1">
    <source>
        <dbReference type="ARBA" id="ARBA00005594"/>
    </source>
</evidence>
<evidence type="ECO:0000256" key="4">
    <source>
        <dbReference type="ARBA" id="ARBA00022741"/>
    </source>
</evidence>
<dbReference type="STRING" id="36874.HQ34_09935"/>
<evidence type="ECO:0000256" key="8">
    <source>
        <dbReference type="ARBA" id="ARBA00049339"/>
    </source>
</evidence>
<dbReference type="PRINTS" id="PR01038">
    <property type="entry name" value="TRNASYNTHARG"/>
</dbReference>
<comment type="caution">
    <text evidence="13">The sequence shown here is derived from an EMBL/GenBank/DDBJ whole genome shotgun (WGS) entry which is preliminary data.</text>
</comment>
<keyword evidence="3 9" id="KW-0436">Ligase</keyword>
<dbReference type="SUPFAM" id="SSF55190">
    <property type="entry name" value="Arginyl-tRNA synthetase (ArgRS), N-terminal 'additional' domain"/>
    <property type="match status" value="1"/>
</dbReference>
<dbReference type="Gene3D" id="1.10.730.10">
    <property type="entry name" value="Isoleucyl-tRNA Synthetase, Domain 1"/>
    <property type="match status" value="1"/>
</dbReference>
<evidence type="ECO:0000256" key="7">
    <source>
        <dbReference type="ARBA" id="ARBA00023146"/>
    </source>
</evidence>
<dbReference type="NCBIfam" id="TIGR00456">
    <property type="entry name" value="argS"/>
    <property type="match status" value="1"/>
</dbReference>
<dbReference type="eggNOG" id="COG0018">
    <property type="taxonomic scope" value="Bacteria"/>
</dbReference>
<name>A0A0A2EZY5_PORCN</name>
<keyword evidence="2 9" id="KW-0963">Cytoplasm</keyword>
<comment type="subunit">
    <text evidence="9">Monomer.</text>
</comment>
<dbReference type="GO" id="GO:0005737">
    <property type="term" value="C:cytoplasm"/>
    <property type="evidence" value="ECO:0007669"/>
    <property type="project" value="UniProtKB-SubCell"/>
</dbReference>
<keyword evidence="7 9" id="KW-0030">Aminoacyl-tRNA synthetase</keyword>
<dbReference type="GO" id="GO:0004814">
    <property type="term" value="F:arginine-tRNA ligase activity"/>
    <property type="evidence" value="ECO:0007669"/>
    <property type="project" value="UniProtKB-UniRule"/>
</dbReference>
<dbReference type="Pfam" id="PF05746">
    <property type="entry name" value="DALR_1"/>
    <property type="match status" value="1"/>
</dbReference>
<accession>A0A0A2EZY5</accession>